<dbReference type="KEGG" id="camy:CSUIS_0015"/>
<dbReference type="STRING" id="1660073.CSUIS_0015"/>
<dbReference type="AlphaFoldDB" id="A0A1X9SUB9"/>
<dbReference type="InterPro" id="IPR043776">
    <property type="entry name" value="DUF5718"/>
</dbReference>
<evidence type="ECO:0000313" key="1">
    <source>
        <dbReference type="EMBL" id="ARQ99871.1"/>
    </source>
</evidence>
<dbReference type="EMBL" id="CP018789">
    <property type="protein sequence ID" value="ARQ99871.1"/>
    <property type="molecule type" value="Genomic_DNA"/>
</dbReference>
<evidence type="ECO:0000313" key="2">
    <source>
        <dbReference type="Proteomes" id="UP000194260"/>
    </source>
</evidence>
<name>A0A1X9SUB9_9BACT</name>
<gene>
    <name evidence="1" type="ORF">CSUIS_0015</name>
</gene>
<accession>A0A1X9SUB9</accession>
<dbReference type="RefSeq" id="WP_086242421.1">
    <property type="nucleotide sequence ID" value="NZ_CP018789.1"/>
</dbReference>
<protein>
    <submittedName>
        <fullName evidence="1">Uncharacterized protein</fullName>
    </submittedName>
</protein>
<proteinExistence type="predicted"/>
<dbReference type="Proteomes" id="UP000194260">
    <property type="component" value="Chromosome"/>
</dbReference>
<reference evidence="2" key="1">
    <citation type="journal article" date="2017" name="Genome Biol. Evol.">
        <title>Comparative Genomic Analysis Identifies a Campylobacter Clade Deficient in Selenium Metabolism.</title>
        <authorList>
            <person name="Miller W.G."/>
            <person name="Yee E."/>
            <person name="Lopes B.S."/>
            <person name="Chapman M.H."/>
            <person name="Huynh S."/>
            <person name="Bono J.L."/>
            <person name="Parker C.T."/>
            <person name="Strachan N.J.C."/>
            <person name="Forbes K.J."/>
        </authorList>
    </citation>
    <scope>NUCLEOTIDE SEQUENCE [LARGE SCALE GENOMIC DNA]</scope>
    <source>
        <strain evidence="2">RM6137</strain>
    </source>
</reference>
<sequence>MSINIGFGIAGNFALHLEQAGEASDFALVKTDDEYAPKGIFPFYIKGSSGFLGRNCIDNSYLYLPSNENLNVQMEPEIALRCELEYENGKVKSVKPLKFAAFNDASVRNDKTATKISQKKNFSTGSKGLGNEIEIDKFSIGGICDNYSLVSFLKSSNEFIRYGECAKLSGYSYFYEKLLEWIKDKLNTQQDYAVLENLSKILSDANYPNEMIITIGATRYEEDGKDRYLKSGDICYVVAFDHTKFDLQSITNAIKDGLKLPSSVSILRQEVR</sequence>
<dbReference type="Pfam" id="PF18985">
    <property type="entry name" value="DUF5718"/>
    <property type="match status" value="1"/>
</dbReference>
<organism evidence="1 2">
    <name type="scientific">Campylobacter porcelli</name>
    <dbReference type="NCBI Taxonomy" id="1660073"/>
    <lineage>
        <taxon>Bacteria</taxon>
        <taxon>Pseudomonadati</taxon>
        <taxon>Campylobacterota</taxon>
        <taxon>Epsilonproteobacteria</taxon>
        <taxon>Campylobacterales</taxon>
        <taxon>Campylobacteraceae</taxon>
        <taxon>Campylobacter</taxon>
    </lineage>
</organism>